<dbReference type="EMBL" id="JAPFFF010000004">
    <property type="protein sequence ID" value="KAK8891181.1"/>
    <property type="molecule type" value="Genomic_DNA"/>
</dbReference>
<dbReference type="PANTHER" id="PTHR16220">
    <property type="entry name" value="WD REPEAT PROTEIN 8-RELATED"/>
    <property type="match status" value="1"/>
</dbReference>
<dbReference type="InterPro" id="IPR015943">
    <property type="entry name" value="WD40/YVTN_repeat-like_dom_sf"/>
</dbReference>
<reference evidence="1 2" key="1">
    <citation type="submission" date="2024-04" db="EMBL/GenBank/DDBJ databases">
        <title>Tritrichomonas musculus Genome.</title>
        <authorList>
            <person name="Alves-Ferreira E."/>
            <person name="Grigg M."/>
            <person name="Lorenzi H."/>
            <person name="Galac M."/>
        </authorList>
    </citation>
    <scope>NUCLEOTIDE SEQUENCE [LARGE SCALE GENOMIC DNA]</scope>
    <source>
        <strain evidence="1 2">EAF2021</strain>
    </source>
</reference>
<evidence type="ECO:0008006" key="3">
    <source>
        <dbReference type="Google" id="ProtNLM"/>
    </source>
</evidence>
<evidence type="ECO:0000313" key="2">
    <source>
        <dbReference type="Proteomes" id="UP001470230"/>
    </source>
</evidence>
<dbReference type="SUPFAM" id="SSF50998">
    <property type="entry name" value="Quinoprotein alcohol dehydrogenase-like"/>
    <property type="match status" value="1"/>
</dbReference>
<organism evidence="1 2">
    <name type="scientific">Tritrichomonas musculus</name>
    <dbReference type="NCBI Taxonomy" id="1915356"/>
    <lineage>
        <taxon>Eukaryota</taxon>
        <taxon>Metamonada</taxon>
        <taxon>Parabasalia</taxon>
        <taxon>Tritrichomonadida</taxon>
        <taxon>Tritrichomonadidae</taxon>
        <taxon>Tritrichomonas</taxon>
    </lineage>
</organism>
<keyword evidence="2" id="KW-1185">Reference proteome</keyword>
<dbReference type="Proteomes" id="UP001470230">
    <property type="component" value="Unassembled WGS sequence"/>
</dbReference>
<dbReference type="Gene3D" id="2.130.10.10">
    <property type="entry name" value="YVTN repeat-like/Quinoprotein amine dehydrogenase"/>
    <property type="match status" value="2"/>
</dbReference>
<dbReference type="InterPro" id="IPR052778">
    <property type="entry name" value="Centrosome-WD_assoc"/>
</dbReference>
<name>A0ABR2KK06_9EUKA</name>
<comment type="caution">
    <text evidence="1">The sequence shown here is derived from an EMBL/GenBank/DDBJ whole genome shotgun (WGS) entry which is preliminary data.</text>
</comment>
<dbReference type="PANTHER" id="PTHR16220:SF0">
    <property type="entry name" value="WD REPEAT-CONTAINING PROTEIN WRAP73"/>
    <property type="match status" value="1"/>
</dbReference>
<dbReference type="InterPro" id="IPR011047">
    <property type="entry name" value="Quinoprotein_ADH-like_sf"/>
</dbReference>
<proteinExistence type="predicted"/>
<accession>A0ABR2KK06</accession>
<sequence>MIPNFKIREPIVCDAYKDNTVSFSPDGRFIATLSSEAAVQVRDCITLNVMRTIECADKVDSFFWSPDSKLLLVLMKSLNSIQVYFVEQTANSQNRLTTSYAGVSGGTIDTESVMWSPDSTIILIFGAHASFLCAWDITNRSIRRLPPPKNTFASAAYSPDNKYLAIITHEGGKDLLVIVDAQSFKRKMNFVLSTLDSTTVKWTADSRIVFVIDSISHHLLQIINIQTQLVFDHSAYDGFLGITEAVASNNSKIIAVGGFDDYVRLLLQNDKKWSILTEFLHETSFGSHQSLTLYVENGNSFELRDPSNVSLKESGDKGIKSIKWAPGDKLLATISAQTPSALFIWNDELISLVAIIVFMSPILKFEWSPINESLLVATGSGFITFWSPNSTPTMISSVDLMRVQDFYWRSDGKAFLIVDKKAGTVALAV</sequence>
<evidence type="ECO:0000313" key="1">
    <source>
        <dbReference type="EMBL" id="KAK8891181.1"/>
    </source>
</evidence>
<protein>
    <recommendedName>
        <fullName evidence="3">Anaphase-promoting complex subunit 4 WD40 domain-containing protein</fullName>
    </recommendedName>
</protein>
<gene>
    <name evidence="1" type="ORF">M9Y10_028387</name>
</gene>